<dbReference type="Proteomes" id="UP000308886">
    <property type="component" value="Unassembled WGS sequence"/>
</dbReference>
<evidence type="ECO:0000313" key="2">
    <source>
        <dbReference type="Proteomes" id="UP000308886"/>
    </source>
</evidence>
<gene>
    <name evidence="1" type="ORF">E5358_05935</name>
</gene>
<organism evidence="1 2">
    <name type="scientific">Palleniella muris</name>
    <dbReference type="NCBI Taxonomy" id="3038145"/>
    <lineage>
        <taxon>Bacteria</taxon>
        <taxon>Pseudomonadati</taxon>
        <taxon>Bacteroidota</taxon>
        <taxon>Bacteroidia</taxon>
        <taxon>Bacteroidales</taxon>
        <taxon>Prevotellaceae</taxon>
        <taxon>Palleniella</taxon>
    </lineage>
</organism>
<sequence>MLISYEKQYYMTKLLFYKTVVTIFFGITTMSFLASCGGDEEGGNEAGINVNANDTQKSPHAQRLEVPRVQPGNNYQLIVKYDDGIGVNYIVEWDKTRRAQRWTCWQWTKANNFKGWQRQNWEDGVYWNGQKWNDDPFHEESEIDANYQSLLSDYKYSGYDRGHICASEDRICSMNVNGQTFSLANMHPQIHNFNAGVWMQMEIKVRNWADVTTNNSGVLYVCKGGTINNVNLNGKQESGTVGMIKNRIPIPKYFFMAVLKQTKNNTFSAMAFWAEHKKDNSSNLTPYMISIDELEARTGYDFFCNLPDNVEQSVEALLNTDDWK</sequence>
<protein>
    <submittedName>
        <fullName evidence="1">DNA/RNA non-specific endonuclease</fullName>
    </submittedName>
</protein>
<dbReference type="EMBL" id="SRZC01000007">
    <property type="protein sequence ID" value="TGX82869.1"/>
    <property type="molecule type" value="Genomic_DNA"/>
</dbReference>
<reference evidence="1" key="1">
    <citation type="submission" date="2019-04" db="EMBL/GenBank/DDBJ databases">
        <title>Microbes associate with the intestines of laboratory mice.</title>
        <authorList>
            <person name="Navarre W."/>
            <person name="Wong E."/>
            <person name="Huang K."/>
            <person name="Tropini C."/>
            <person name="Ng K."/>
            <person name="Yu B."/>
        </authorList>
    </citation>
    <scope>NUCLEOTIDE SEQUENCE</scope>
    <source>
        <strain evidence="1">NM73_A23</strain>
    </source>
</reference>
<comment type="caution">
    <text evidence="1">The sequence shown here is derived from an EMBL/GenBank/DDBJ whole genome shotgun (WGS) entry which is preliminary data.</text>
</comment>
<accession>A0AC61QRH4</accession>
<keyword evidence="1" id="KW-0255">Endonuclease</keyword>
<keyword evidence="2" id="KW-1185">Reference proteome</keyword>
<name>A0AC61QRH4_9BACT</name>
<keyword evidence="1" id="KW-0378">Hydrolase</keyword>
<proteinExistence type="predicted"/>
<keyword evidence="1" id="KW-0540">Nuclease</keyword>
<evidence type="ECO:0000313" key="1">
    <source>
        <dbReference type="EMBL" id="TGX82869.1"/>
    </source>
</evidence>